<comment type="caution">
    <text evidence="2">The sequence shown here is derived from an EMBL/GenBank/DDBJ whole genome shotgun (WGS) entry which is preliminary data.</text>
</comment>
<evidence type="ECO:0000256" key="1">
    <source>
        <dbReference type="SAM" id="MobiDB-lite"/>
    </source>
</evidence>
<accession>A0A504YNL6</accession>
<dbReference type="Proteomes" id="UP000316759">
    <property type="component" value="Unassembled WGS sequence"/>
</dbReference>
<reference evidence="2 3" key="1">
    <citation type="submission" date="2019-04" db="EMBL/GenBank/DDBJ databases">
        <title>Annotation for the trematode Fasciola gigantica.</title>
        <authorList>
            <person name="Choi Y.-J."/>
        </authorList>
    </citation>
    <scope>NUCLEOTIDE SEQUENCE [LARGE SCALE GENOMIC DNA]</scope>
    <source>
        <strain evidence="2">Uganda_cow_1</strain>
    </source>
</reference>
<organism evidence="2 3">
    <name type="scientific">Fasciola gigantica</name>
    <name type="common">Giant liver fluke</name>
    <dbReference type="NCBI Taxonomy" id="46835"/>
    <lineage>
        <taxon>Eukaryota</taxon>
        <taxon>Metazoa</taxon>
        <taxon>Spiralia</taxon>
        <taxon>Lophotrochozoa</taxon>
        <taxon>Platyhelminthes</taxon>
        <taxon>Trematoda</taxon>
        <taxon>Digenea</taxon>
        <taxon>Plagiorchiida</taxon>
        <taxon>Echinostomata</taxon>
        <taxon>Echinostomatoidea</taxon>
        <taxon>Fasciolidae</taxon>
        <taxon>Fasciola</taxon>
    </lineage>
</organism>
<dbReference type="InterPro" id="IPR029021">
    <property type="entry name" value="Prot-tyrosine_phosphatase-like"/>
</dbReference>
<feature type="region of interest" description="Disordered" evidence="1">
    <location>
        <begin position="1"/>
        <end position="54"/>
    </location>
</feature>
<proteinExistence type="predicted"/>
<dbReference type="Gene3D" id="3.90.190.10">
    <property type="entry name" value="Protein tyrosine phosphatase superfamily"/>
    <property type="match status" value="1"/>
</dbReference>
<sequence length="419" mass="47896">MGTVVSVGVCPSKSKSRQKKLPIQEPPSVPEISQPETGTEESDNRHQGTDCQRSRGKNKRVAVLLGNCHEEYQTLADELPEIILGQVEPHLKEHPMIKYWIILNVRSDPCLFSYVDGDWHPYSLRNYKEIQITLQNAFKSGLDMDADELSAREEILEDLKALRGDHFYFYDDITFFEDQPKTQLASHPDYLMVSEEVYQNAISKEPRMRYIRLNFSRNRFPMEDEIDRLVSVVRELCNEILPKNQFAKADTSDVGEHLIGVIVTGRKLHDGTVQLGMSIAHLILRALHSVIVSINPSSPVADAFNKKSHKSKPEKTDEGSIFGDKVPKNGENYPSRSRPGYKKRSECQLLTTQHQKLKAGKFQFLRHVGRYLSYMAQIKEEVDKAIEDCSEVINLREEILETVLELESKQFSYDMGVSP</sequence>
<dbReference type="Pfam" id="PF14566">
    <property type="entry name" value="PTPlike_phytase"/>
    <property type="match status" value="1"/>
</dbReference>
<protein>
    <submittedName>
        <fullName evidence="2">Uncharacterized protein</fullName>
    </submittedName>
</protein>
<dbReference type="AlphaFoldDB" id="A0A504YNL6"/>
<feature type="region of interest" description="Disordered" evidence="1">
    <location>
        <begin position="302"/>
        <end position="345"/>
    </location>
</feature>
<dbReference type="EMBL" id="SUNJ01010569">
    <property type="protein sequence ID" value="TPP59538.1"/>
    <property type="molecule type" value="Genomic_DNA"/>
</dbReference>
<dbReference type="SMART" id="SM01301">
    <property type="entry name" value="PTPlike_phytase"/>
    <property type="match status" value="1"/>
</dbReference>
<evidence type="ECO:0000313" key="3">
    <source>
        <dbReference type="Proteomes" id="UP000316759"/>
    </source>
</evidence>
<evidence type="ECO:0000313" key="2">
    <source>
        <dbReference type="EMBL" id="TPP59538.1"/>
    </source>
</evidence>
<dbReference type="STRING" id="46835.A0A504YNL6"/>
<keyword evidence="3" id="KW-1185">Reference proteome</keyword>
<dbReference type="OrthoDB" id="66369at2759"/>
<gene>
    <name evidence="2" type="ORF">FGIG_03193</name>
</gene>
<name>A0A504YNL6_FASGI</name>